<reference evidence="8 9" key="1">
    <citation type="submission" date="2016-10" db="EMBL/GenBank/DDBJ databases">
        <authorList>
            <person name="de Groot N.N."/>
        </authorList>
    </citation>
    <scope>NUCLEOTIDE SEQUENCE [LARGE SCALE GENOMIC DNA]</scope>
    <source>
        <strain evidence="8 9">DSM 19548</strain>
    </source>
</reference>
<feature type="transmembrane region" description="Helical" evidence="6">
    <location>
        <begin position="51"/>
        <end position="75"/>
    </location>
</feature>
<feature type="transmembrane region" description="Helical" evidence="6">
    <location>
        <begin position="143"/>
        <end position="167"/>
    </location>
</feature>
<accession>A0A1I1HW88</accession>
<dbReference type="CDD" id="cd17324">
    <property type="entry name" value="MFS_NepI_like"/>
    <property type="match status" value="1"/>
</dbReference>
<evidence type="ECO:0000256" key="4">
    <source>
        <dbReference type="ARBA" id="ARBA00022989"/>
    </source>
</evidence>
<dbReference type="PANTHER" id="PTHR43124:SF10">
    <property type="entry name" value="PURINE EFFLUX PUMP PBUE"/>
    <property type="match status" value="1"/>
</dbReference>
<keyword evidence="9" id="KW-1185">Reference proteome</keyword>
<feature type="transmembrane region" description="Helical" evidence="6">
    <location>
        <begin position="247"/>
        <end position="268"/>
    </location>
</feature>
<dbReference type="GO" id="GO:0022857">
    <property type="term" value="F:transmembrane transporter activity"/>
    <property type="evidence" value="ECO:0007669"/>
    <property type="project" value="InterPro"/>
</dbReference>
<feature type="transmembrane region" description="Helical" evidence="6">
    <location>
        <begin position="366"/>
        <end position="385"/>
    </location>
</feature>
<dbReference type="Gene3D" id="1.20.1250.20">
    <property type="entry name" value="MFS general substrate transporter like domains"/>
    <property type="match status" value="1"/>
</dbReference>
<dbReference type="PANTHER" id="PTHR43124">
    <property type="entry name" value="PURINE EFFLUX PUMP PBUE"/>
    <property type="match status" value="1"/>
</dbReference>
<dbReference type="SUPFAM" id="SSF103473">
    <property type="entry name" value="MFS general substrate transporter"/>
    <property type="match status" value="1"/>
</dbReference>
<feature type="transmembrane region" description="Helical" evidence="6">
    <location>
        <begin position="108"/>
        <end position="131"/>
    </location>
</feature>
<evidence type="ECO:0000256" key="2">
    <source>
        <dbReference type="ARBA" id="ARBA00022475"/>
    </source>
</evidence>
<name>A0A1I1HW88_9RHOB</name>
<feature type="transmembrane region" description="Helical" evidence="6">
    <location>
        <begin position="16"/>
        <end position="39"/>
    </location>
</feature>
<evidence type="ECO:0000256" key="5">
    <source>
        <dbReference type="ARBA" id="ARBA00023136"/>
    </source>
</evidence>
<dbReference type="RefSeq" id="WP_093360269.1">
    <property type="nucleotide sequence ID" value="NZ_FOLG01000003.1"/>
</dbReference>
<dbReference type="EMBL" id="FOLG01000003">
    <property type="protein sequence ID" value="SFC28156.1"/>
    <property type="molecule type" value="Genomic_DNA"/>
</dbReference>
<evidence type="ECO:0000313" key="9">
    <source>
        <dbReference type="Proteomes" id="UP000198728"/>
    </source>
</evidence>
<feature type="transmembrane region" description="Helical" evidence="6">
    <location>
        <begin position="173"/>
        <end position="193"/>
    </location>
</feature>
<protein>
    <submittedName>
        <fullName evidence="8">Predicted arabinose efflux permease, MFS family</fullName>
    </submittedName>
</protein>
<gene>
    <name evidence="8" type="ORF">SAMN04488094_103306</name>
</gene>
<feature type="transmembrane region" description="Helical" evidence="6">
    <location>
        <begin position="280"/>
        <end position="298"/>
    </location>
</feature>
<organism evidence="8 9">
    <name type="scientific">Tropicimonas isoalkanivorans</name>
    <dbReference type="NCBI Taxonomy" id="441112"/>
    <lineage>
        <taxon>Bacteria</taxon>
        <taxon>Pseudomonadati</taxon>
        <taxon>Pseudomonadota</taxon>
        <taxon>Alphaproteobacteria</taxon>
        <taxon>Rhodobacterales</taxon>
        <taxon>Roseobacteraceae</taxon>
        <taxon>Tropicimonas</taxon>
    </lineage>
</organism>
<dbReference type="Proteomes" id="UP000198728">
    <property type="component" value="Unassembled WGS sequence"/>
</dbReference>
<keyword evidence="5 6" id="KW-0472">Membrane</keyword>
<dbReference type="PROSITE" id="PS50850">
    <property type="entry name" value="MFS"/>
    <property type="match status" value="1"/>
</dbReference>
<dbReference type="Pfam" id="PF07690">
    <property type="entry name" value="MFS_1"/>
    <property type="match status" value="1"/>
</dbReference>
<keyword evidence="3 6" id="KW-0812">Transmembrane</keyword>
<sequence>MASTDAGTAEAAAPRILLPVLACGNFVAVASAWLIVGLLPLVRTDLGLDDVGAASLVSVFTLTYALTSPFLGLLAVRLGYRLTLALAMSLVTLTAIATALAPGYGTLIGARIFAALGSAAFTPVAAALAVARSAPGRQGVALAVIYIGIPMSQILGIPLGTTLGFAFGWHGAFYAVAALSLTQLALIFVTVPGTGRPPRPAPGAMAEGLSRPGMLPTLAVAVLCSCTANIFYTFVADILVDRAALSGAGISMGLTCLGLGTLFGTFLVGRLLDIVGPRRILLASFAIGALALPFTTLTRYGMPLAYLWMILLGATLFTHIPALQSRITTLAPGLAGLLFGLISSMVYVGASLGSFTGGLVAKHLGLIWLGPASTTVAVVLLAVILGDRRWSPANRAS</sequence>
<feature type="transmembrane region" description="Helical" evidence="6">
    <location>
        <begin position="335"/>
        <end position="360"/>
    </location>
</feature>
<dbReference type="AlphaFoldDB" id="A0A1I1HW88"/>
<feature type="transmembrane region" description="Helical" evidence="6">
    <location>
        <begin position="214"/>
        <end position="235"/>
    </location>
</feature>
<evidence type="ECO:0000256" key="1">
    <source>
        <dbReference type="ARBA" id="ARBA00004651"/>
    </source>
</evidence>
<dbReference type="InterPro" id="IPR036259">
    <property type="entry name" value="MFS_trans_sf"/>
</dbReference>
<keyword evidence="4 6" id="KW-1133">Transmembrane helix</keyword>
<comment type="subcellular location">
    <subcellularLocation>
        <location evidence="1">Cell membrane</location>
        <topology evidence="1">Multi-pass membrane protein</topology>
    </subcellularLocation>
</comment>
<evidence type="ECO:0000313" key="8">
    <source>
        <dbReference type="EMBL" id="SFC28156.1"/>
    </source>
</evidence>
<dbReference type="STRING" id="441112.SAMN04488094_103306"/>
<dbReference type="InterPro" id="IPR011701">
    <property type="entry name" value="MFS"/>
</dbReference>
<feature type="domain" description="Major facilitator superfamily (MFS) profile" evidence="7">
    <location>
        <begin position="17"/>
        <end position="389"/>
    </location>
</feature>
<evidence type="ECO:0000259" key="7">
    <source>
        <dbReference type="PROSITE" id="PS50850"/>
    </source>
</evidence>
<dbReference type="GO" id="GO:0005886">
    <property type="term" value="C:plasma membrane"/>
    <property type="evidence" value="ECO:0007669"/>
    <property type="project" value="UniProtKB-SubCell"/>
</dbReference>
<proteinExistence type="predicted"/>
<evidence type="ECO:0000256" key="6">
    <source>
        <dbReference type="SAM" id="Phobius"/>
    </source>
</evidence>
<dbReference type="InterPro" id="IPR020846">
    <property type="entry name" value="MFS_dom"/>
</dbReference>
<dbReference type="InterPro" id="IPR050189">
    <property type="entry name" value="MFS_Efflux_Transporters"/>
</dbReference>
<feature type="transmembrane region" description="Helical" evidence="6">
    <location>
        <begin position="82"/>
        <end position="102"/>
    </location>
</feature>
<evidence type="ECO:0000256" key="3">
    <source>
        <dbReference type="ARBA" id="ARBA00022692"/>
    </source>
</evidence>
<feature type="transmembrane region" description="Helical" evidence="6">
    <location>
        <begin position="304"/>
        <end position="323"/>
    </location>
</feature>
<keyword evidence="2" id="KW-1003">Cell membrane</keyword>
<dbReference type="OrthoDB" id="9788453at2"/>